<evidence type="ECO:0000256" key="1">
    <source>
        <dbReference type="SAM" id="SignalP"/>
    </source>
</evidence>
<keyword evidence="3" id="KW-1185">Reference proteome</keyword>
<dbReference type="EMBL" id="SLXK01000007">
    <property type="protein sequence ID" value="TCP29944.1"/>
    <property type="molecule type" value="Genomic_DNA"/>
</dbReference>
<organism evidence="2 3">
    <name type="scientific">Scopulibacillus darangshiensis</name>
    <dbReference type="NCBI Taxonomy" id="442528"/>
    <lineage>
        <taxon>Bacteria</taxon>
        <taxon>Bacillati</taxon>
        <taxon>Bacillota</taxon>
        <taxon>Bacilli</taxon>
        <taxon>Bacillales</taxon>
        <taxon>Sporolactobacillaceae</taxon>
        <taxon>Scopulibacillus</taxon>
    </lineage>
</organism>
<keyword evidence="1" id="KW-0732">Signal</keyword>
<evidence type="ECO:0000313" key="2">
    <source>
        <dbReference type="EMBL" id="TCP29944.1"/>
    </source>
</evidence>
<feature type="signal peptide" evidence="1">
    <location>
        <begin position="1"/>
        <end position="30"/>
    </location>
</feature>
<protein>
    <submittedName>
        <fullName evidence="2">Uncharacterized protein</fullName>
    </submittedName>
</protein>
<accession>A0A4R2P703</accession>
<dbReference type="Proteomes" id="UP000295416">
    <property type="component" value="Unassembled WGS sequence"/>
</dbReference>
<proteinExistence type="predicted"/>
<sequence length="146" mass="16575">MTLRKKVYTVVLTAAMVLSIGFSTAIPTFANNYHDTDYVFNFPMGTNVAYTGIRSKSDDSSAYMKLKEIGPRTYNPAYTASVVNLYGKNFSRTWYYVFDSSDINRGRYLSNYAWEDNHRVVSVQIKAVRRAAHGYYASGVWSPDSI</sequence>
<evidence type="ECO:0000313" key="3">
    <source>
        <dbReference type="Proteomes" id="UP000295416"/>
    </source>
</evidence>
<comment type="caution">
    <text evidence="2">The sequence shown here is derived from an EMBL/GenBank/DDBJ whole genome shotgun (WGS) entry which is preliminary data.</text>
</comment>
<reference evidence="2 3" key="1">
    <citation type="submission" date="2019-03" db="EMBL/GenBank/DDBJ databases">
        <title>Genomic Encyclopedia of Type Strains, Phase IV (KMG-IV): sequencing the most valuable type-strain genomes for metagenomic binning, comparative biology and taxonomic classification.</title>
        <authorList>
            <person name="Goeker M."/>
        </authorList>
    </citation>
    <scope>NUCLEOTIDE SEQUENCE [LARGE SCALE GENOMIC DNA]</scope>
    <source>
        <strain evidence="2 3">DSM 19377</strain>
    </source>
</reference>
<dbReference type="RefSeq" id="WP_132745042.1">
    <property type="nucleotide sequence ID" value="NZ_SLXK01000007.1"/>
</dbReference>
<dbReference type="AlphaFoldDB" id="A0A4R2P703"/>
<name>A0A4R2P703_9BACL</name>
<dbReference type="OrthoDB" id="2989102at2"/>
<gene>
    <name evidence="2" type="ORF">EV207_10738</name>
</gene>
<feature type="chain" id="PRO_5020510321" evidence="1">
    <location>
        <begin position="31"/>
        <end position="146"/>
    </location>
</feature>